<dbReference type="EMBL" id="JAINVV010000006">
    <property type="protein sequence ID" value="MBY8823465.1"/>
    <property type="molecule type" value="Genomic_DNA"/>
</dbReference>
<evidence type="ECO:0000256" key="3">
    <source>
        <dbReference type="ARBA" id="ARBA00022475"/>
    </source>
</evidence>
<gene>
    <name evidence="10" type="ORF">K7G82_14265</name>
</gene>
<comment type="caution">
    <text evidence="10">The sequence shown here is derived from an EMBL/GenBank/DDBJ whole genome shotgun (WGS) entry which is preliminary data.</text>
</comment>
<organism evidence="10 11">
    <name type="scientific">Sphingomonas colocasiae</name>
    <dbReference type="NCBI Taxonomy" id="1848973"/>
    <lineage>
        <taxon>Bacteria</taxon>
        <taxon>Pseudomonadati</taxon>
        <taxon>Pseudomonadota</taxon>
        <taxon>Alphaproteobacteria</taxon>
        <taxon>Sphingomonadales</taxon>
        <taxon>Sphingomonadaceae</taxon>
        <taxon>Sphingomonas</taxon>
    </lineage>
</organism>
<feature type="transmembrane region" description="Helical" evidence="8">
    <location>
        <begin position="112"/>
        <end position="129"/>
    </location>
</feature>
<feature type="transmembrane region" description="Helical" evidence="8">
    <location>
        <begin position="165"/>
        <end position="187"/>
    </location>
</feature>
<feature type="domain" description="NADH:quinone oxidoreductase/Mrp antiporter transmembrane" evidence="9">
    <location>
        <begin position="131"/>
        <end position="359"/>
    </location>
</feature>
<accession>A0ABS7PQ59</accession>
<evidence type="ECO:0000256" key="6">
    <source>
        <dbReference type="ARBA" id="ARBA00023136"/>
    </source>
</evidence>
<reference evidence="10 11" key="1">
    <citation type="submission" date="2021-08" db="EMBL/GenBank/DDBJ databases">
        <authorList>
            <person name="Tuo L."/>
        </authorList>
    </citation>
    <scope>NUCLEOTIDE SEQUENCE [LARGE SCALE GENOMIC DNA]</scope>
    <source>
        <strain evidence="10 11">JCM 31229</strain>
    </source>
</reference>
<keyword evidence="3" id="KW-1003">Cell membrane</keyword>
<comment type="similarity">
    <text evidence="2">Belongs to the CPA3 antiporters (TC 2.A.63) subunit D family.</text>
</comment>
<feature type="transmembrane region" description="Helical" evidence="8">
    <location>
        <begin position="283"/>
        <end position="301"/>
    </location>
</feature>
<evidence type="ECO:0000256" key="7">
    <source>
        <dbReference type="RuleBase" id="RU000320"/>
    </source>
</evidence>
<evidence type="ECO:0000256" key="1">
    <source>
        <dbReference type="ARBA" id="ARBA00004651"/>
    </source>
</evidence>
<keyword evidence="11" id="KW-1185">Reference proteome</keyword>
<dbReference type="InterPro" id="IPR050586">
    <property type="entry name" value="CPA3_Na-H_Antiporter_D"/>
</dbReference>
<evidence type="ECO:0000259" key="9">
    <source>
        <dbReference type="Pfam" id="PF00361"/>
    </source>
</evidence>
<feature type="transmembrane region" description="Helical" evidence="8">
    <location>
        <begin position="332"/>
        <end position="352"/>
    </location>
</feature>
<evidence type="ECO:0000313" key="10">
    <source>
        <dbReference type="EMBL" id="MBY8823465.1"/>
    </source>
</evidence>
<dbReference type="RefSeq" id="WP_222990569.1">
    <property type="nucleotide sequence ID" value="NZ_JAINVV010000006.1"/>
</dbReference>
<feature type="transmembrane region" description="Helical" evidence="8">
    <location>
        <begin position="390"/>
        <end position="413"/>
    </location>
</feature>
<keyword evidence="6 8" id="KW-0472">Membrane</keyword>
<feature type="transmembrane region" description="Helical" evidence="8">
    <location>
        <begin position="207"/>
        <end position="233"/>
    </location>
</feature>
<dbReference type="Pfam" id="PF00361">
    <property type="entry name" value="Proton_antipo_M"/>
    <property type="match status" value="1"/>
</dbReference>
<evidence type="ECO:0000313" key="11">
    <source>
        <dbReference type="Proteomes" id="UP000706039"/>
    </source>
</evidence>
<evidence type="ECO:0000256" key="8">
    <source>
        <dbReference type="SAM" id="Phobius"/>
    </source>
</evidence>
<feature type="transmembrane region" description="Helical" evidence="8">
    <location>
        <begin position="135"/>
        <end position="153"/>
    </location>
</feature>
<sequence>MTQWSDHLIIVPIVLPLAASALTLSLDERRRAAKRVISLGVAALMVAVAVALIWSARETGPVAYRLGDWPSPFAIVLVADRLSTMMLLLTSVLGFTSLYYATARWDRSGPRFHTLFLLLLMGINGAFLTGDIFNLFVFFEVLLAASYSLILHGSGTERTGASLHYIAINIAASLLFLIGVALLYSVTGTLNMAHLALSLASADRENLALVEAGAAILGVAFLVKAGIWPLSFWLPRTYGAASPPVAAVFAIMTKVGIYVILRLSSLLFGKESGGAAGFANETLQLAGLATMLFGILGILAARQLTRVAGHYVLVSSGILLAAIGIGGEALTAALLFYLVSSTLAVSALYLIIEPVERNADEEDLIGGIAEPVFDDEYVGAIEEKEDEVGIVIPGTIAILGGGFIFCALLLAGLPPLSGFIAKFALIDALFRNVEIAPTHWILIVLIILSGLATMIAMTRAGIDRLWTPGEDSPSRLSLIEVTPIGLLLLVCLALMLTAGPVMDFMQATAEALQDPTGYISAGGPGGTVGDPGKAAVSGLRR</sequence>
<comment type="subcellular location">
    <subcellularLocation>
        <location evidence="1">Cell membrane</location>
        <topology evidence="1">Multi-pass membrane protein</topology>
    </subcellularLocation>
    <subcellularLocation>
        <location evidence="7">Membrane</location>
        <topology evidence="7">Multi-pass membrane protein</topology>
    </subcellularLocation>
</comment>
<evidence type="ECO:0000256" key="5">
    <source>
        <dbReference type="ARBA" id="ARBA00022989"/>
    </source>
</evidence>
<dbReference type="Proteomes" id="UP000706039">
    <property type="component" value="Unassembled WGS sequence"/>
</dbReference>
<dbReference type="InterPro" id="IPR001750">
    <property type="entry name" value="ND/Mrp_TM"/>
</dbReference>
<dbReference type="PANTHER" id="PTHR42703">
    <property type="entry name" value="NADH DEHYDROGENASE"/>
    <property type="match status" value="1"/>
</dbReference>
<feature type="transmembrane region" description="Helical" evidence="8">
    <location>
        <begin position="245"/>
        <end position="263"/>
    </location>
</feature>
<protein>
    <submittedName>
        <fullName evidence="10">Monovalent cation/H+ antiporter subunit D</fullName>
    </submittedName>
</protein>
<feature type="transmembrane region" description="Helical" evidence="8">
    <location>
        <begin position="308"/>
        <end position="326"/>
    </location>
</feature>
<dbReference type="NCBIfam" id="NF009309">
    <property type="entry name" value="PRK12666.1"/>
    <property type="match status" value="1"/>
</dbReference>
<evidence type="ECO:0000256" key="4">
    <source>
        <dbReference type="ARBA" id="ARBA00022692"/>
    </source>
</evidence>
<name>A0ABS7PQ59_9SPHN</name>
<feature type="transmembrane region" description="Helical" evidence="8">
    <location>
        <begin position="74"/>
        <end position="100"/>
    </location>
</feature>
<dbReference type="PANTHER" id="PTHR42703:SF1">
    <property type="entry name" value="NA(+)_H(+) ANTIPORTER SUBUNIT D1"/>
    <property type="match status" value="1"/>
</dbReference>
<proteinExistence type="inferred from homology"/>
<feature type="transmembrane region" description="Helical" evidence="8">
    <location>
        <begin position="439"/>
        <end position="457"/>
    </location>
</feature>
<keyword evidence="5 8" id="KW-1133">Transmembrane helix</keyword>
<feature type="transmembrane region" description="Helical" evidence="8">
    <location>
        <begin position="36"/>
        <end position="54"/>
    </location>
</feature>
<feature type="transmembrane region" description="Helical" evidence="8">
    <location>
        <begin position="478"/>
        <end position="498"/>
    </location>
</feature>
<feature type="transmembrane region" description="Helical" evidence="8">
    <location>
        <begin position="6"/>
        <end position="24"/>
    </location>
</feature>
<evidence type="ECO:0000256" key="2">
    <source>
        <dbReference type="ARBA" id="ARBA00005346"/>
    </source>
</evidence>
<keyword evidence="4 7" id="KW-0812">Transmembrane</keyword>